<dbReference type="FunFam" id="1.25.40.10:FF:001050">
    <property type="entry name" value="Pentatricopeptide repeat-containing protein At2g33760"/>
    <property type="match status" value="1"/>
</dbReference>
<dbReference type="Pfam" id="PF13041">
    <property type="entry name" value="PPR_2"/>
    <property type="match status" value="3"/>
</dbReference>
<dbReference type="GeneID" id="107825710"/>
<dbReference type="OrthoDB" id="185373at2759"/>
<name>A0A1S4D3U8_TOBAC</name>
<dbReference type="Proteomes" id="UP000790787">
    <property type="component" value="Chromosome 21"/>
</dbReference>
<dbReference type="NCBIfam" id="TIGR00756">
    <property type="entry name" value="PPR"/>
    <property type="match status" value="6"/>
</dbReference>
<dbReference type="SUPFAM" id="SSF81901">
    <property type="entry name" value="HCP-like"/>
    <property type="match status" value="1"/>
</dbReference>
<dbReference type="FunFam" id="1.25.40.10:FF:000231">
    <property type="entry name" value="Pentatricopeptide repeat-containing protein chloroplastic"/>
    <property type="match status" value="1"/>
</dbReference>
<dbReference type="PANTHER" id="PTHR47926:SF537">
    <property type="entry name" value="PENTACOTRIPEPTIDE-REPEAT REGION OF PRORP DOMAIN-CONTAINING PROTEIN"/>
    <property type="match status" value="1"/>
</dbReference>
<dbReference type="InterPro" id="IPR046960">
    <property type="entry name" value="PPR_At4g14850-like_plant"/>
</dbReference>
<dbReference type="InterPro" id="IPR046848">
    <property type="entry name" value="E_motif"/>
</dbReference>
<dbReference type="Pfam" id="PF01535">
    <property type="entry name" value="PPR"/>
    <property type="match status" value="4"/>
</dbReference>
<keyword evidence="2" id="KW-0677">Repeat</keyword>
<evidence type="ECO:0000256" key="1">
    <source>
        <dbReference type="ARBA" id="ARBA00006643"/>
    </source>
</evidence>
<dbReference type="GO" id="GO:0009451">
    <property type="term" value="P:RNA modification"/>
    <property type="evidence" value="ECO:0000318"/>
    <property type="project" value="GO_Central"/>
</dbReference>
<organism evidence="3 4">
    <name type="scientific">Nicotiana tabacum</name>
    <name type="common">Common tobacco</name>
    <dbReference type="NCBI Taxonomy" id="4097"/>
    <lineage>
        <taxon>Eukaryota</taxon>
        <taxon>Viridiplantae</taxon>
        <taxon>Streptophyta</taxon>
        <taxon>Embryophyta</taxon>
        <taxon>Tracheophyta</taxon>
        <taxon>Spermatophyta</taxon>
        <taxon>Magnoliopsida</taxon>
        <taxon>eudicotyledons</taxon>
        <taxon>Gunneridae</taxon>
        <taxon>Pentapetalae</taxon>
        <taxon>asterids</taxon>
        <taxon>lamiids</taxon>
        <taxon>Solanales</taxon>
        <taxon>Solanaceae</taxon>
        <taxon>Nicotianoideae</taxon>
        <taxon>Nicotianeae</taxon>
        <taxon>Nicotiana</taxon>
    </lineage>
</organism>
<dbReference type="GO" id="GO:0008270">
    <property type="term" value="F:zinc ion binding"/>
    <property type="evidence" value="ECO:0007669"/>
    <property type="project" value="InterPro"/>
</dbReference>
<evidence type="ECO:0000313" key="3">
    <source>
        <dbReference type="Proteomes" id="UP000790787"/>
    </source>
</evidence>
<dbReference type="InterPro" id="IPR002885">
    <property type="entry name" value="PPR_rpt"/>
</dbReference>
<accession>A0A1S4D3U8</accession>
<dbReference type="FunFam" id="1.25.40.10:FF:000333">
    <property type="entry name" value="Pentatricopeptide repeat-containing protein"/>
    <property type="match status" value="1"/>
</dbReference>
<dbReference type="InterPro" id="IPR011990">
    <property type="entry name" value="TPR-like_helical_dom_sf"/>
</dbReference>
<reference evidence="3" key="1">
    <citation type="journal article" date="2014" name="Nat. Commun.">
        <title>The tobacco genome sequence and its comparison with those of tomato and potato.</title>
        <authorList>
            <person name="Sierro N."/>
            <person name="Battey J.N."/>
            <person name="Ouadi S."/>
            <person name="Bakaher N."/>
            <person name="Bovet L."/>
            <person name="Willig A."/>
            <person name="Goepfert S."/>
            <person name="Peitsch M.C."/>
            <person name="Ivanov N.V."/>
        </authorList>
    </citation>
    <scope>NUCLEOTIDE SEQUENCE [LARGE SCALE GENOMIC DNA]</scope>
</reference>
<dbReference type="OMA" id="DKVHPQS"/>
<protein>
    <submittedName>
        <fullName evidence="4">Pentatricopeptide repeat-containing protein At1g08070, chloroplastic-like</fullName>
    </submittedName>
</protein>
<keyword evidence="3" id="KW-1185">Reference proteome</keyword>
<dbReference type="AlphaFoldDB" id="A0A1S4D3U8"/>
<dbReference type="FunFam" id="1.25.40.10:FF:000470">
    <property type="entry name" value="Pentatricopeptide repeat-containing protein At5g66520"/>
    <property type="match status" value="1"/>
</dbReference>
<dbReference type="FunFam" id="1.25.40.10:FF:000417">
    <property type="entry name" value="Pentatricopeptide repeat-containing protein At4g38010"/>
    <property type="match status" value="1"/>
</dbReference>
<dbReference type="Pfam" id="PF20430">
    <property type="entry name" value="Eplus_motif"/>
    <property type="match status" value="1"/>
</dbReference>
<dbReference type="Gene3D" id="1.25.40.10">
    <property type="entry name" value="Tetratricopeptide repeat domain"/>
    <property type="match status" value="4"/>
</dbReference>
<comment type="similarity">
    <text evidence="1">Belongs to the PPR family. PCMP-H subfamily.</text>
</comment>
<dbReference type="InterPro" id="IPR046849">
    <property type="entry name" value="E2_motif"/>
</dbReference>
<dbReference type="InterPro" id="IPR032867">
    <property type="entry name" value="DYW_dom"/>
</dbReference>
<dbReference type="GO" id="GO:0003723">
    <property type="term" value="F:RNA binding"/>
    <property type="evidence" value="ECO:0007669"/>
    <property type="project" value="InterPro"/>
</dbReference>
<dbReference type="PANTHER" id="PTHR47926">
    <property type="entry name" value="PENTATRICOPEPTIDE REPEAT-CONTAINING PROTEIN"/>
    <property type="match status" value="1"/>
</dbReference>
<dbReference type="PROSITE" id="PS51375">
    <property type="entry name" value="PPR"/>
    <property type="match status" value="6"/>
</dbReference>
<dbReference type="Pfam" id="PF12854">
    <property type="entry name" value="PPR_1"/>
    <property type="match status" value="1"/>
</dbReference>
<dbReference type="PaxDb" id="4097-A0A1S4D3U8"/>
<reference evidence="4" key="2">
    <citation type="submission" date="2025-08" db="UniProtKB">
        <authorList>
            <consortium name="RefSeq"/>
        </authorList>
    </citation>
    <scope>IDENTIFICATION</scope>
</reference>
<evidence type="ECO:0000256" key="2">
    <source>
        <dbReference type="ARBA" id="ARBA00022737"/>
    </source>
</evidence>
<sequence length="751" mass="84731">MISRLIVSNYNTKTMTFTFSIPSTAPLTILHFLPGTDPPYKLLQTHPSFALLSKCKNMEDLKKVHSQFIKFGLHNSQFALSKLVEFCAVNPKDDLSYALSIFNTTENPNHVMFNMIIRGYSLSEYPNLAIEFYEKLLFSGNLPNSYTFPFVFKSCAKIMDTQMGKMIHGHVFKLGLMNDVYVHASLINMYAQNGELDDARLVFDKSSKRDAVSFTALINGHALKGRVDDARKLFDEMPVRDVVSWNAMISGYTQMGWFEEALMLFEEMRNVNVTPSVSTLLSVLSACARAGELKLGSRVRSWIEDHGLGPNIRLVNALIDMYAKCGNLDSARDLFEGLEEKDLVSWNVMIGGYTHTGNYREALAVFHRMQQANMAPNDVTLLTILPACAHLGALDLGKWIHAYINKHYQHLQNTSLWTTLINMYAKCGAITAAKQVFQGMKTKTLASYNVMISGLAMHGDAYEALELFRKMTEEGMKPDDITFVSVLTACSHAGLVDLGQEYFNTMIQSYNYTPKLQHYGCMIDLLGRAGKFDEAMAMIESMDMKPDGAIWGSLLGACRIHKNLELGEYAAKNLFELERENPGAYVLLSNIYAGAGEWDKVALIRTFLNDKGMKKVPGCTSIEIDRVVHEFLVSDRTHPQSNDIYKMLDEVDRLLEMAGHVPDTSEVHYEMDEEWKEGKLSEHSEKLAIAFGLISTKPGTTLRIVKNLRVCGNCHEATKLISKIFNREIIARDRNRFHHFKDGVCSCTDYW</sequence>
<dbReference type="GO" id="GO:0031425">
    <property type="term" value="P:chloroplast RNA processing"/>
    <property type="evidence" value="ECO:0000318"/>
    <property type="project" value="GO_Central"/>
</dbReference>
<proteinExistence type="inferred from homology"/>
<evidence type="ECO:0000313" key="4">
    <source>
        <dbReference type="RefSeq" id="XP_016508087.1"/>
    </source>
</evidence>
<gene>
    <name evidence="4" type="primary">LOC107825710</name>
</gene>
<dbReference type="KEGG" id="nta:107825710"/>
<dbReference type="Pfam" id="PF14432">
    <property type="entry name" value="DYW_deaminase"/>
    <property type="match status" value="1"/>
</dbReference>
<dbReference type="Pfam" id="PF20431">
    <property type="entry name" value="E_motif"/>
    <property type="match status" value="1"/>
</dbReference>
<dbReference type="SMR" id="A0A1S4D3U8"/>
<dbReference type="RefSeq" id="XP_016508087.1">
    <property type="nucleotide sequence ID" value="XM_016652601.1"/>
</dbReference>